<dbReference type="AlphaFoldDB" id="A9I2J8"/>
<dbReference type="InterPro" id="IPR040079">
    <property type="entry name" value="Glutathione_S-Trfase"/>
</dbReference>
<feature type="domain" description="GST C-terminal" evidence="2">
    <location>
        <begin position="94"/>
        <end position="219"/>
    </location>
</feature>
<dbReference type="EC" id="2.5.1.18" evidence="3"/>
<evidence type="ECO:0000259" key="1">
    <source>
        <dbReference type="PROSITE" id="PS50404"/>
    </source>
</evidence>
<name>A9I2J8_BORPD</name>
<dbReference type="Gene3D" id="1.20.1050.10">
    <property type="match status" value="1"/>
</dbReference>
<evidence type="ECO:0000313" key="3">
    <source>
        <dbReference type="EMBL" id="CAP44068.1"/>
    </source>
</evidence>
<dbReference type="GO" id="GO:0004364">
    <property type="term" value="F:glutathione transferase activity"/>
    <property type="evidence" value="ECO:0007669"/>
    <property type="project" value="UniProtKB-EC"/>
</dbReference>
<dbReference type="STRING" id="94624.Bpet3725"/>
<feature type="domain" description="GST N-terminal" evidence="1">
    <location>
        <begin position="6"/>
        <end position="88"/>
    </location>
</feature>
<dbReference type="EMBL" id="AM902716">
    <property type="protein sequence ID" value="CAP44068.1"/>
    <property type="molecule type" value="Genomic_DNA"/>
</dbReference>
<dbReference type="PANTHER" id="PTHR44051">
    <property type="entry name" value="GLUTATHIONE S-TRANSFERASE-RELATED"/>
    <property type="match status" value="1"/>
</dbReference>
<dbReference type="CDD" id="cd03057">
    <property type="entry name" value="GST_N_Beta"/>
    <property type="match status" value="1"/>
</dbReference>
<dbReference type="PANTHER" id="PTHR44051:SF8">
    <property type="entry name" value="GLUTATHIONE S-TRANSFERASE GSTA"/>
    <property type="match status" value="1"/>
</dbReference>
<dbReference type="SFLD" id="SFLDG01150">
    <property type="entry name" value="Main.1:_Beta-like"/>
    <property type="match status" value="1"/>
</dbReference>
<dbReference type="PROSITE" id="PS50404">
    <property type="entry name" value="GST_NTER"/>
    <property type="match status" value="1"/>
</dbReference>
<organism evidence="3 4">
    <name type="scientific">Bordetella petrii (strain ATCC BAA-461 / DSM 12804 / CCUG 43448 / CIP 107267 / Se-1111R)</name>
    <dbReference type="NCBI Taxonomy" id="340100"/>
    <lineage>
        <taxon>Bacteria</taxon>
        <taxon>Pseudomonadati</taxon>
        <taxon>Pseudomonadota</taxon>
        <taxon>Betaproteobacteria</taxon>
        <taxon>Burkholderiales</taxon>
        <taxon>Alcaligenaceae</taxon>
        <taxon>Bordetella</taxon>
    </lineage>
</organism>
<protein>
    <submittedName>
        <fullName evidence="3">Probable glutathione S-transferase</fullName>
        <ecNumber evidence="3">2.5.1.18</ecNumber>
    </submittedName>
</protein>
<dbReference type="SFLD" id="SFLDS00019">
    <property type="entry name" value="Glutathione_Transferase_(cytos"/>
    <property type="match status" value="1"/>
</dbReference>
<reference evidence="3 4" key="1">
    <citation type="journal article" date="2008" name="BMC Genomics">
        <title>The missing link: Bordetella petrii is endowed with both the metabolic versatility of environmental bacteria and virulence traits of pathogenic Bordetellae.</title>
        <authorList>
            <person name="Gross R."/>
            <person name="Guzman C.A."/>
            <person name="Sebaihia M."/>
            <person name="Martins Dos Santos V.A."/>
            <person name="Pieper D.H."/>
            <person name="Koebnik R."/>
            <person name="Lechner M."/>
            <person name="Bartels D."/>
            <person name="Buhrmester J."/>
            <person name="Choudhuri J.V."/>
            <person name="Ebensen T."/>
            <person name="Gaigalat L."/>
            <person name="Herrmann S."/>
            <person name="Khachane A.N."/>
            <person name="Larisch C."/>
            <person name="Link S."/>
            <person name="Linke B."/>
            <person name="Meyer F."/>
            <person name="Mormann S."/>
            <person name="Nakunst D."/>
            <person name="Rueckert C."/>
            <person name="Schneiker-Bekel S."/>
            <person name="Schulze K."/>
            <person name="Vorhoelter F.J."/>
            <person name="Yevsa T."/>
            <person name="Engle J.T."/>
            <person name="Goldman W.E."/>
            <person name="Puehler A."/>
            <person name="Goebel U.B."/>
            <person name="Goesmann A."/>
            <person name="Bloecker H."/>
            <person name="Kaiser O."/>
            <person name="Martinez-Arias R."/>
        </authorList>
    </citation>
    <scope>NUCLEOTIDE SEQUENCE [LARGE SCALE GENOMIC DNA]</scope>
    <source>
        <strain evidence="4">ATCC BAA-461 / DSM 12804 / CCUG 43448 / CIP 107267 / Se-1111R</strain>
    </source>
</reference>
<dbReference type="SFLD" id="SFLDG00358">
    <property type="entry name" value="Main_(cytGST)"/>
    <property type="match status" value="1"/>
</dbReference>
<dbReference type="eggNOG" id="COG0625">
    <property type="taxonomic scope" value="Bacteria"/>
</dbReference>
<dbReference type="SUPFAM" id="SSF47616">
    <property type="entry name" value="GST C-terminal domain-like"/>
    <property type="match status" value="1"/>
</dbReference>
<dbReference type="InterPro" id="IPR036249">
    <property type="entry name" value="Thioredoxin-like_sf"/>
</dbReference>
<dbReference type="Pfam" id="PF13409">
    <property type="entry name" value="GST_N_2"/>
    <property type="match status" value="1"/>
</dbReference>
<proteinExistence type="predicted"/>
<evidence type="ECO:0000259" key="2">
    <source>
        <dbReference type="PROSITE" id="PS50405"/>
    </source>
</evidence>
<dbReference type="Proteomes" id="UP000001225">
    <property type="component" value="Chromosome"/>
</dbReference>
<sequence length="219" mass="23842">MKQTEEGMLTLFYSPGACSLASHIALAESGLPYQAVRINTKNGDNCTPGYLRINRWGKVPALALEAGEVITEGTAIMTHVADSVPDRVLLPAPGTLDRAKAMEWMAFLASAVHPAFRTMFRAERVAGDSEQAIKNVREHGITALAEALEEAEHRASPSRFLVSDAFTLCDSYLTVFFLWSLRVPLKEKLPPIPRCAAVARQVLSRPTVKAVLAVEGIEP</sequence>
<dbReference type="InterPro" id="IPR036282">
    <property type="entry name" value="Glutathione-S-Trfase_C_sf"/>
</dbReference>
<dbReference type="PROSITE" id="PS50405">
    <property type="entry name" value="GST_CTER"/>
    <property type="match status" value="1"/>
</dbReference>
<keyword evidence="3" id="KW-0808">Transferase</keyword>
<evidence type="ECO:0000313" key="4">
    <source>
        <dbReference type="Proteomes" id="UP000001225"/>
    </source>
</evidence>
<dbReference type="SUPFAM" id="SSF52833">
    <property type="entry name" value="Thioredoxin-like"/>
    <property type="match status" value="1"/>
</dbReference>
<dbReference type="InterPro" id="IPR010987">
    <property type="entry name" value="Glutathione-S-Trfase_C-like"/>
</dbReference>
<accession>A9I2J8</accession>
<dbReference type="KEGG" id="bpt:Bpet3725"/>
<dbReference type="InterPro" id="IPR004045">
    <property type="entry name" value="Glutathione_S-Trfase_N"/>
</dbReference>
<keyword evidence="4" id="KW-1185">Reference proteome</keyword>
<dbReference type="Gene3D" id="3.40.30.10">
    <property type="entry name" value="Glutaredoxin"/>
    <property type="match status" value="1"/>
</dbReference>
<gene>
    <name evidence="3" type="ordered locus">Bpet3725</name>
</gene>